<feature type="chain" id="PRO_5011649627" evidence="1">
    <location>
        <begin position="21"/>
        <end position="136"/>
    </location>
</feature>
<dbReference type="Gene3D" id="1.20.120.1490">
    <property type="match status" value="1"/>
</dbReference>
<dbReference type="OrthoDB" id="7062106at2"/>
<feature type="signal peptide" evidence="1">
    <location>
        <begin position="1"/>
        <end position="20"/>
    </location>
</feature>
<accession>A0A1G8NZB9</accession>
<dbReference type="Pfam" id="PF07813">
    <property type="entry name" value="LTXXQ"/>
    <property type="match status" value="1"/>
</dbReference>
<keyword evidence="1" id="KW-0732">Signal</keyword>
<organism evidence="2 3">
    <name type="scientific">Lutimaribacter saemankumensis</name>
    <dbReference type="NCBI Taxonomy" id="490829"/>
    <lineage>
        <taxon>Bacteria</taxon>
        <taxon>Pseudomonadati</taxon>
        <taxon>Pseudomonadota</taxon>
        <taxon>Alphaproteobacteria</taxon>
        <taxon>Rhodobacterales</taxon>
        <taxon>Roseobacteraceae</taxon>
        <taxon>Lutimaribacter</taxon>
    </lineage>
</organism>
<dbReference type="InterPro" id="IPR012899">
    <property type="entry name" value="LTXXQ"/>
</dbReference>
<dbReference type="Proteomes" id="UP000199340">
    <property type="component" value="Unassembled WGS sequence"/>
</dbReference>
<dbReference type="GO" id="GO:0042597">
    <property type="term" value="C:periplasmic space"/>
    <property type="evidence" value="ECO:0007669"/>
    <property type="project" value="InterPro"/>
</dbReference>
<evidence type="ECO:0000313" key="2">
    <source>
        <dbReference type="EMBL" id="SDI85567.1"/>
    </source>
</evidence>
<dbReference type="RefSeq" id="WP_090028912.1">
    <property type="nucleotide sequence ID" value="NZ_FNEB01000006.1"/>
</dbReference>
<dbReference type="AlphaFoldDB" id="A0A1G8NZB9"/>
<dbReference type="STRING" id="490829.SAMN05421850_10618"/>
<sequence>MKTFAVAAFTAALVATTAMAEGPRELSAPIVAFTPVIVKNADALNLTEAQRADLKQWTSTMPAKRKAIEEEARQARAALRQAIVDGAPQTEREALAQKVGQMETRLVLMRSACADHWREVLSEEQFAQMVALYQAQ</sequence>
<evidence type="ECO:0000256" key="1">
    <source>
        <dbReference type="SAM" id="SignalP"/>
    </source>
</evidence>
<evidence type="ECO:0000313" key="3">
    <source>
        <dbReference type="Proteomes" id="UP000199340"/>
    </source>
</evidence>
<reference evidence="2 3" key="1">
    <citation type="submission" date="2016-10" db="EMBL/GenBank/DDBJ databases">
        <authorList>
            <person name="de Groot N.N."/>
        </authorList>
    </citation>
    <scope>NUCLEOTIDE SEQUENCE [LARGE SCALE GENOMIC DNA]</scope>
    <source>
        <strain evidence="2 3">DSM 28010</strain>
    </source>
</reference>
<dbReference type="EMBL" id="FNEB01000006">
    <property type="protein sequence ID" value="SDI85567.1"/>
    <property type="molecule type" value="Genomic_DNA"/>
</dbReference>
<name>A0A1G8NZB9_9RHOB</name>
<gene>
    <name evidence="2" type="ORF">SAMN05421850_10618</name>
</gene>
<protein>
    <submittedName>
        <fullName evidence="2">LTXXQ motif family protein</fullName>
    </submittedName>
</protein>
<proteinExistence type="predicted"/>
<keyword evidence="3" id="KW-1185">Reference proteome</keyword>